<evidence type="ECO:0000256" key="2">
    <source>
        <dbReference type="ARBA" id="ARBA00023274"/>
    </source>
</evidence>
<dbReference type="SUPFAM" id="SSF54189">
    <property type="entry name" value="Ribosomal proteins S24e, L23 and L15e"/>
    <property type="match status" value="1"/>
</dbReference>
<sequence>MSCEIEVITNKKNELLGRNELTLNINHERSSVPTKKDIANQISKLFQTKGDSIIVYDISNNPGTHSSVGKVNVYSSVDAMKKVEKDYMVVRKTGESKIKKPRRTRKDERKKRYKRFGTIKRAVKKAERKDK</sequence>
<dbReference type="InterPro" id="IPR001976">
    <property type="entry name" value="Ribosomal_eS24"/>
</dbReference>
<dbReference type="InterPro" id="IPR012678">
    <property type="entry name" value="Ribosomal_uL23/eL15/eS24_sf"/>
</dbReference>
<dbReference type="PANTHER" id="PTHR10496">
    <property type="entry name" value="40S RIBOSOMAL PROTEIN S24"/>
    <property type="match status" value="1"/>
</dbReference>
<protein>
    <submittedName>
        <fullName evidence="4">40S ribosomal protein S24-A</fullName>
    </submittedName>
</protein>
<feature type="region of interest" description="Disordered" evidence="3">
    <location>
        <begin position="93"/>
        <end position="131"/>
    </location>
</feature>
<dbReference type="InterPro" id="IPR053709">
    <property type="entry name" value="eRP_eS24_sf"/>
</dbReference>
<proteinExistence type="evidence at transcript level"/>
<dbReference type="Pfam" id="PF01282">
    <property type="entry name" value="Ribosomal_S24e"/>
    <property type="match status" value="1"/>
</dbReference>
<dbReference type="VEuPathDB" id="MicrosporidiaDB:NBO_6g0054"/>
<dbReference type="GO" id="GO:0006412">
    <property type="term" value="P:translation"/>
    <property type="evidence" value="ECO:0007669"/>
    <property type="project" value="InterPro"/>
</dbReference>
<evidence type="ECO:0000313" key="4">
    <source>
        <dbReference type="EMBL" id="ADZ95655.1"/>
    </source>
</evidence>
<name>F2X124_NOSBO</name>
<dbReference type="EMBL" id="HQ291402">
    <property type="protein sequence ID" value="ADZ95655.1"/>
    <property type="molecule type" value="mRNA"/>
</dbReference>
<dbReference type="Gene3D" id="3.30.70.3370">
    <property type="match status" value="1"/>
</dbReference>
<accession>F2X124</accession>
<dbReference type="GO" id="GO:0003735">
    <property type="term" value="F:structural constituent of ribosome"/>
    <property type="evidence" value="ECO:0007669"/>
    <property type="project" value="InterPro"/>
</dbReference>
<dbReference type="HAMAP" id="MF_00545">
    <property type="entry name" value="Ribosomal_eS24"/>
    <property type="match status" value="1"/>
</dbReference>
<dbReference type="GO" id="GO:1990904">
    <property type="term" value="C:ribonucleoprotein complex"/>
    <property type="evidence" value="ECO:0007669"/>
    <property type="project" value="UniProtKB-KW"/>
</dbReference>
<dbReference type="GO" id="GO:0005840">
    <property type="term" value="C:ribosome"/>
    <property type="evidence" value="ECO:0007669"/>
    <property type="project" value="UniProtKB-KW"/>
</dbReference>
<keyword evidence="1 4" id="KW-0689">Ribosomal protein</keyword>
<feature type="compositionally biased region" description="Basic residues" evidence="3">
    <location>
        <begin position="99"/>
        <end position="123"/>
    </location>
</feature>
<dbReference type="AlphaFoldDB" id="F2X124"/>
<evidence type="ECO:0000256" key="1">
    <source>
        <dbReference type="ARBA" id="ARBA00022980"/>
    </source>
</evidence>
<reference evidence="4" key="1">
    <citation type="submission" date="2010-09" db="EMBL/GenBank/DDBJ databases">
        <title>The organization of cytoplasmic ribosomal protein genes in microsporidian Nosema bombycis genome.</title>
        <authorList>
            <person name="Liu H."/>
            <person name="Pan G."/>
            <person name="Li T."/>
            <person name="Huang W."/>
            <person name="Zhou Z."/>
        </authorList>
    </citation>
    <scope>NUCLEOTIDE SEQUENCE</scope>
    <source>
        <strain evidence="4">CQ1</strain>
    </source>
</reference>
<keyword evidence="2" id="KW-0687">Ribonucleoprotein</keyword>
<organism evidence="4">
    <name type="scientific">Nosema bombycis</name>
    <name type="common">Microsporidian parasite</name>
    <name type="synonym">Pebrine of silkworm</name>
    <dbReference type="NCBI Taxonomy" id="27978"/>
    <lineage>
        <taxon>Eukaryota</taxon>
        <taxon>Fungi</taxon>
        <taxon>Fungi incertae sedis</taxon>
        <taxon>Microsporidia</taxon>
        <taxon>Nosematidae</taxon>
        <taxon>Nosema</taxon>
    </lineage>
</organism>
<dbReference type="OMA" id="MSANCEL"/>
<evidence type="ECO:0000256" key="3">
    <source>
        <dbReference type="SAM" id="MobiDB-lite"/>
    </source>
</evidence>